<comment type="caution">
    <text evidence="6">The sequence shown here is derived from an EMBL/GenBank/DDBJ whole genome shotgun (WGS) entry which is preliminary data.</text>
</comment>
<dbReference type="GO" id="GO:0006935">
    <property type="term" value="P:chemotaxis"/>
    <property type="evidence" value="ECO:0007669"/>
    <property type="project" value="UniProtKB-KW"/>
</dbReference>
<dbReference type="CDD" id="cd00732">
    <property type="entry name" value="CheW"/>
    <property type="match status" value="1"/>
</dbReference>
<keyword evidence="3" id="KW-0963">Cytoplasm</keyword>
<evidence type="ECO:0000256" key="2">
    <source>
        <dbReference type="ARBA" id="ARBA00021483"/>
    </source>
</evidence>
<dbReference type="InterPro" id="IPR036061">
    <property type="entry name" value="CheW-like_dom_sf"/>
</dbReference>
<dbReference type="GO" id="GO:0005829">
    <property type="term" value="C:cytosol"/>
    <property type="evidence" value="ECO:0007669"/>
    <property type="project" value="TreeGrafter"/>
</dbReference>
<dbReference type="Pfam" id="PF01584">
    <property type="entry name" value="CheW"/>
    <property type="match status" value="1"/>
</dbReference>
<evidence type="ECO:0000259" key="5">
    <source>
        <dbReference type="PROSITE" id="PS50851"/>
    </source>
</evidence>
<dbReference type="FunFam" id="2.40.50.180:FF:000002">
    <property type="entry name" value="Chemotaxis protein CheW"/>
    <property type="match status" value="1"/>
</dbReference>
<keyword evidence="4" id="KW-0145">Chemotaxis</keyword>
<dbReference type="PROSITE" id="PS50851">
    <property type="entry name" value="CHEW"/>
    <property type="match status" value="1"/>
</dbReference>
<reference evidence="6" key="1">
    <citation type="journal article" date="2020" name="mSystems">
        <title>Genome- and Community-Level Interaction Insights into Carbon Utilization and Element Cycling Functions of Hydrothermarchaeota in Hydrothermal Sediment.</title>
        <authorList>
            <person name="Zhou Z."/>
            <person name="Liu Y."/>
            <person name="Xu W."/>
            <person name="Pan J."/>
            <person name="Luo Z.H."/>
            <person name="Li M."/>
        </authorList>
    </citation>
    <scope>NUCLEOTIDE SEQUENCE [LARGE SCALE GENOMIC DNA]</scope>
    <source>
        <strain evidence="6">SpSt-143</strain>
    </source>
</reference>
<dbReference type="GO" id="GO:0007165">
    <property type="term" value="P:signal transduction"/>
    <property type="evidence" value="ECO:0007669"/>
    <property type="project" value="InterPro"/>
</dbReference>
<dbReference type="SUPFAM" id="SSF50341">
    <property type="entry name" value="CheW-like"/>
    <property type="match status" value="1"/>
</dbReference>
<sequence length="165" mass="18616">MQSHTKHASLLQLVSFLIDQEEFGVDILNVQEIIRPVDITRVPNAPAFVEGVINLRGRIVPVVDLRKRFNLPTRERDKNSRIIVVELGDKIVGFMVDAVRQVLRVDASVIEPPPELAIGIDAGYITGVAKLEDRLLILLDLERILSEEEKQELRPVQERAEAHMA</sequence>
<dbReference type="InterPro" id="IPR039315">
    <property type="entry name" value="CheW"/>
</dbReference>
<dbReference type="PANTHER" id="PTHR22617">
    <property type="entry name" value="CHEMOTAXIS SENSOR HISTIDINE KINASE-RELATED"/>
    <property type="match status" value="1"/>
</dbReference>
<dbReference type="Gene3D" id="2.40.50.180">
    <property type="entry name" value="CheA-289, Domain 4"/>
    <property type="match status" value="1"/>
</dbReference>
<proteinExistence type="predicted"/>
<name>A0A7V2F757_RHOMR</name>
<organism evidence="6">
    <name type="scientific">Rhodothermus marinus</name>
    <name type="common">Rhodothermus obamensis</name>
    <dbReference type="NCBI Taxonomy" id="29549"/>
    <lineage>
        <taxon>Bacteria</taxon>
        <taxon>Pseudomonadati</taxon>
        <taxon>Rhodothermota</taxon>
        <taxon>Rhodothermia</taxon>
        <taxon>Rhodothermales</taxon>
        <taxon>Rhodothermaceae</taxon>
        <taxon>Rhodothermus</taxon>
    </lineage>
</organism>
<gene>
    <name evidence="6" type="ORF">ENO59_05755</name>
</gene>
<dbReference type="PANTHER" id="PTHR22617:SF23">
    <property type="entry name" value="CHEMOTAXIS PROTEIN CHEW"/>
    <property type="match status" value="1"/>
</dbReference>
<protein>
    <recommendedName>
        <fullName evidence="2">Chemotaxis protein CheW</fullName>
    </recommendedName>
</protein>
<comment type="subcellular location">
    <subcellularLocation>
        <location evidence="1">Cytoplasm</location>
    </subcellularLocation>
</comment>
<dbReference type="InterPro" id="IPR002545">
    <property type="entry name" value="CheW-lke_dom"/>
</dbReference>
<dbReference type="Gene3D" id="2.30.30.40">
    <property type="entry name" value="SH3 Domains"/>
    <property type="match status" value="1"/>
</dbReference>
<evidence type="ECO:0000256" key="1">
    <source>
        <dbReference type="ARBA" id="ARBA00004496"/>
    </source>
</evidence>
<dbReference type="EMBL" id="DSGB01000004">
    <property type="protein sequence ID" value="HER96005.1"/>
    <property type="molecule type" value="Genomic_DNA"/>
</dbReference>
<accession>A0A7V2F757</accession>
<evidence type="ECO:0000256" key="3">
    <source>
        <dbReference type="ARBA" id="ARBA00022490"/>
    </source>
</evidence>
<evidence type="ECO:0000313" key="6">
    <source>
        <dbReference type="EMBL" id="HER96005.1"/>
    </source>
</evidence>
<feature type="domain" description="CheW-like" evidence="5">
    <location>
        <begin position="10"/>
        <end position="150"/>
    </location>
</feature>
<evidence type="ECO:0000256" key="4">
    <source>
        <dbReference type="ARBA" id="ARBA00022500"/>
    </source>
</evidence>
<dbReference type="SMART" id="SM00260">
    <property type="entry name" value="CheW"/>
    <property type="match status" value="1"/>
</dbReference>
<dbReference type="AlphaFoldDB" id="A0A7V2F757"/>